<dbReference type="Proteomes" id="UP000196005">
    <property type="component" value="Chromosome"/>
</dbReference>
<feature type="domain" description="Resolvase HTH" evidence="2">
    <location>
        <begin position="151"/>
        <end position="181"/>
    </location>
</feature>
<evidence type="ECO:0008006" key="5">
    <source>
        <dbReference type="Google" id="ProtNLM"/>
    </source>
</evidence>
<sequence length="231" mass="26463">MNIVLLKARSNDSSMVVQQKQILKYAHHHDIEIDTTEIENSDPTLELEERKEFKGFLRSLSKNDHILIFDLLTFSNNVEELVKIFECLLTRSISIHIADVNTCIHVDSKPLILLDLLVKQRELNKQLDKEKTQGRPKGRMSKSKFDVHRPYVIELLEKSTSISEIAKILKVSRTSLKDYVNSRGLKELVKAKFSLLKSSKQPPLTLKSSISKECSLIKPPVDYTEGTVHEL</sequence>
<evidence type="ECO:0000313" key="4">
    <source>
        <dbReference type="Proteomes" id="UP000196005"/>
    </source>
</evidence>
<evidence type="ECO:0000259" key="2">
    <source>
        <dbReference type="Pfam" id="PF02796"/>
    </source>
</evidence>
<dbReference type="AlphaFoldDB" id="A0A1Y0HH65"/>
<organism evidence="3 4">
    <name type="scientific">Sulfurospirillum diekertiae</name>
    <dbReference type="NCBI Taxonomy" id="1854492"/>
    <lineage>
        <taxon>Bacteria</taxon>
        <taxon>Pseudomonadati</taxon>
        <taxon>Campylobacterota</taxon>
        <taxon>Epsilonproteobacteria</taxon>
        <taxon>Campylobacterales</taxon>
        <taxon>Sulfurospirillaceae</taxon>
        <taxon>Sulfurospirillum</taxon>
    </lineage>
</organism>
<feature type="domain" description="Resolvase/invertase-type recombinase catalytic" evidence="1">
    <location>
        <begin position="12"/>
        <end position="133"/>
    </location>
</feature>
<keyword evidence="4" id="KW-1185">Reference proteome</keyword>
<dbReference type="KEGG" id="suls:Sdiek1_0117"/>
<dbReference type="GO" id="GO:0003677">
    <property type="term" value="F:DNA binding"/>
    <property type="evidence" value="ECO:0007669"/>
    <property type="project" value="InterPro"/>
</dbReference>
<dbReference type="InterPro" id="IPR006119">
    <property type="entry name" value="Resolv_N"/>
</dbReference>
<dbReference type="Pfam" id="PF00239">
    <property type="entry name" value="Resolvase"/>
    <property type="match status" value="1"/>
</dbReference>
<dbReference type="RefSeq" id="WP_087437417.1">
    <property type="nucleotide sequence ID" value="NZ_CP021416.1"/>
</dbReference>
<evidence type="ECO:0000313" key="3">
    <source>
        <dbReference type="EMBL" id="ARU47300.1"/>
    </source>
</evidence>
<reference evidence="4" key="1">
    <citation type="submission" date="2017-05" db="EMBL/GenBank/DDBJ databases">
        <title>Dechlorination kinetics govern the competition between two new strains of the genus Sulfurospirillum.</title>
        <authorList>
            <person name="Buttet G.F."/>
            <person name="Murray A.M."/>
            <person name="Goris T."/>
            <person name="Burion M."/>
            <person name="Lin B."/>
            <person name="Rolle M."/>
            <person name="Maillard J."/>
        </authorList>
    </citation>
    <scope>NUCLEOTIDE SEQUENCE [LARGE SCALE GENOMIC DNA]</scope>
    <source>
        <strain evidence="4">SL2-1</strain>
    </source>
</reference>
<protein>
    <recommendedName>
        <fullName evidence="5">Resolvase/invertase-type recombinase catalytic domain-containing protein</fullName>
    </recommendedName>
</protein>
<dbReference type="GO" id="GO:0000150">
    <property type="term" value="F:DNA strand exchange activity"/>
    <property type="evidence" value="ECO:0007669"/>
    <property type="project" value="InterPro"/>
</dbReference>
<dbReference type="InterPro" id="IPR006120">
    <property type="entry name" value="Resolvase_HTH_dom"/>
</dbReference>
<dbReference type="EMBL" id="CP021416">
    <property type="protein sequence ID" value="ARU47300.1"/>
    <property type="molecule type" value="Genomic_DNA"/>
</dbReference>
<evidence type="ECO:0000259" key="1">
    <source>
        <dbReference type="Pfam" id="PF00239"/>
    </source>
</evidence>
<name>A0A1Y0HH65_9BACT</name>
<gene>
    <name evidence="3" type="ORF">Sdiek1_0117</name>
</gene>
<dbReference type="InterPro" id="IPR036162">
    <property type="entry name" value="Resolvase-like_N_sf"/>
</dbReference>
<dbReference type="SUPFAM" id="SSF53041">
    <property type="entry name" value="Resolvase-like"/>
    <property type="match status" value="1"/>
</dbReference>
<dbReference type="Gene3D" id="3.40.50.1390">
    <property type="entry name" value="Resolvase, N-terminal catalytic domain"/>
    <property type="match status" value="1"/>
</dbReference>
<proteinExistence type="predicted"/>
<dbReference type="Pfam" id="PF02796">
    <property type="entry name" value="HTH_7"/>
    <property type="match status" value="1"/>
</dbReference>
<accession>A0A1Y0HH65</accession>